<evidence type="ECO:0000313" key="1">
    <source>
        <dbReference type="EMBL" id="KAL0913552.1"/>
    </source>
</evidence>
<proteinExistence type="predicted"/>
<gene>
    <name evidence="1" type="ORF">M5K25_017017</name>
</gene>
<dbReference type="Proteomes" id="UP001552299">
    <property type="component" value="Unassembled WGS sequence"/>
</dbReference>
<name>A0ABD0UT26_DENTH</name>
<dbReference type="AlphaFoldDB" id="A0ABD0UT26"/>
<keyword evidence="2" id="KW-1185">Reference proteome</keyword>
<protein>
    <submittedName>
        <fullName evidence="1">Uncharacterized protein</fullName>
    </submittedName>
</protein>
<organism evidence="1 2">
    <name type="scientific">Dendrobium thyrsiflorum</name>
    <name type="common">Pinecone-like raceme dendrobium</name>
    <name type="synonym">Orchid</name>
    <dbReference type="NCBI Taxonomy" id="117978"/>
    <lineage>
        <taxon>Eukaryota</taxon>
        <taxon>Viridiplantae</taxon>
        <taxon>Streptophyta</taxon>
        <taxon>Embryophyta</taxon>
        <taxon>Tracheophyta</taxon>
        <taxon>Spermatophyta</taxon>
        <taxon>Magnoliopsida</taxon>
        <taxon>Liliopsida</taxon>
        <taxon>Asparagales</taxon>
        <taxon>Orchidaceae</taxon>
        <taxon>Epidendroideae</taxon>
        <taxon>Malaxideae</taxon>
        <taxon>Dendrobiinae</taxon>
        <taxon>Dendrobium</taxon>
    </lineage>
</organism>
<accession>A0ABD0UT26</accession>
<sequence length="86" mass="9335">MVSKLLSLAPLASFILILIISTVLTGFSSSSRIVTEKEENRWRSGDSFSSTGYYSKISPSQILDDKSSIYGVSGRTVPQGPNPLHN</sequence>
<reference evidence="1 2" key="1">
    <citation type="journal article" date="2024" name="Plant Biotechnol. J.">
        <title>Dendrobium thyrsiflorum genome and its molecular insights into genes involved in important horticultural traits.</title>
        <authorList>
            <person name="Chen B."/>
            <person name="Wang J.Y."/>
            <person name="Zheng P.J."/>
            <person name="Li K.L."/>
            <person name="Liang Y.M."/>
            <person name="Chen X.F."/>
            <person name="Zhang C."/>
            <person name="Zhao X."/>
            <person name="He X."/>
            <person name="Zhang G.Q."/>
            <person name="Liu Z.J."/>
            <person name="Xu Q."/>
        </authorList>
    </citation>
    <scope>NUCLEOTIDE SEQUENCE [LARGE SCALE GENOMIC DNA]</scope>
    <source>
        <strain evidence="1">GZMU011</strain>
    </source>
</reference>
<comment type="caution">
    <text evidence="1">The sequence shown here is derived from an EMBL/GenBank/DDBJ whole genome shotgun (WGS) entry which is preliminary data.</text>
</comment>
<evidence type="ECO:0000313" key="2">
    <source>
        <dbReference type="Proteomes" id="UP001552299"/>
    </source>
</evidence>
<dbReference type="EMBL" id="JANQDX010000013">
    <property type="protein sequence ID" value="KAL0913552.1"/>
    <property type="molecule type" value="Genomic_DNA"/>
</dbReference>